<dbReference type="EMBL" id="ML179449">
    <property type="protein sequence ID" value="THU87463.1"/>
    <property type="molecule type" value="Genomic_DNA"/>
</dbReference>
<evidence type="ECO:0000313" key="3">
    <source>
        <dbReference type="EMBL" id="THU87463.1"/>
    </source>
</evidence>
<feature type="region of interest" description="Disordered" evidence="2">
    <location>
        <begin position="1"/>
        <end position="28"/>
    </location>
</feature>
<protein>
    <submittedName>
        <fullName evidence="3">Uncharacterized protein</fullName>
    </submittedName>
</protein>
<feature type="coiled-coil region" evidence="1">
    <location>
        <begin position="166"/>
        <end position="225"/>
    </location>
</feature>
<evidence type="ECO:0000313" key="4">
    <source>
        <dbReference type="Proteomes" id="UP000297245"/>
    </source>
</evidence>
<accession>A0A4S8LFI6</accession>
<dbReference type="Proteomes" id="UP000297245">
    <property type="component" value="Unassembled WGS sequence"/>
</dbReference>
<dbReference type="AlphaFoldDB" id="A0A4S8LFI6"/>
<gene>
    <name evidence="3" type="ORF">K435DRAFT_867263</name>
</gene>
<evidence type="ECO:0000256" key="2">
    <source>
        <dbReference type="SAM" id="MobiDB-lite"/>
    </source>
</evidence>
<evidence type="ECO:0000256" key="1">
    <source>
        <dbReference type="SAM" id="Coils"/>
    </source>
</evidence>
<proteinExistence type="predicted"/>
<reference evidence="3 4" key="1">
    <citation type="journal article" date="2019" name="Nat. Ecol. Evol.">
        <title>Megaphylogeny resolves global patterns of mushroom evolution.</title>
        <authorList>
            <person name="Varga T."/>
            <person name="Krizsan K."/>
            <person name="Foldi C."/>
            <person name="Dima B."/>
            <person name="Sanchez-Garcia M."/>
            <person name="Sanchez-Ramirez S."/>
            <person name="Szollosi G.J."/>
            <person name="Szarkandi J.G."/>
            <person name="Papp V."/>
            <person name="Albert L."/>
            <person name="Andreopoulos W."/>
            <person name="Angelini C."/>
            <person name="Antonin V."/>
            <person name="Barry K.W."/>
            <person name="Bougher N.L."/>
            <person name="Buchanan P."/>
            <person name="Buyck B."/>
            <person name="Bense V."/>
            <person name="Catcheside P."/>
            <person name="Chovatia M."/>
            <person name="Cooper J."/>
            <person name="Damon W."/>
            <person name="Desjardin D."/>
            <person name="Finy P."/>
            <person name="Geml J."/>
            <person name="Haridas S."/>
            <person name="Hughes K."/>
            <person name="Justo A."/>
            <person name="Karasinski D."/>
            <person name="Kautmanova I."/>
            <person name="Kiss B."/>
            <person name="Kocsube S."/>
            <person name="Kotiranta H."/>
            <person name="LaButti K.M."/>
            <person name="Lechner B.E."/>
            <person name="Liimatainen K."/>
            <person name="Lipzen A."/>
            <person name="Lukacs Z."/>
            <person name="Mihaltcheva S."/>
            <person name="Morgado L.N."/>
            <person name="Niskanen T."/>
            <person name="Noordeloos M.E."/>
            <person name="Ohm R.A."/>
            <person name="Ortiz-Santana B."/>
            <person name="Ovrebo C."/>
            <person name="Racz N."/>
            <person name="Riley R."/>
            <person name="Savchenko A."/>
            <person name="Shiryaev A."/>
            <person name="Soop K."/>
            <person name="Spirin V."/>
            <person name="Szebenyi C."/>
            <person name="Tomsovsky M."/>
            <person name="Tulloss R.E."/>
            <person name="Uehling J."/>
            <person name="Grigoriev I.V."/>
            <person name="Vagvolgyi C."/>
            <person name="Papp T."/>
            <person name="Martin F.M."/>
            <person name="Miettinen O."/>
            <person name="Hibbett D.S."/>
            <person name="Nagy L.G."/>
        </authorList>
    </citation>
    <scope>NUCLEOTIDE SEQUENCE [LARGE SCALE GENOMIC DNA]</scope>
    <source>
        <strain evidence="3 4">CBS 962.96</strain>
    </source>
</reference>
<organism evidence="3 4">
    <name type="scientific">Dendrothele bispora (strain CBS 962.96)</name>
    <dbReference type="NCBI Taxonomy" id="1314807"/>
    <lineage>
        <taxon>Eukaryota</taxon>
        <taxon>Fungi</taxon>
        <taxon>Dikarya</taxon>
        <taxon>Basidiomycota</taxon>
        <taxon>Agaricomycotina</taxon>
        <taxon>Agaricomycetes</taxon>
        <taxon>Agaricomycetidae</taxon>
        <taxon>Agaricales</taxon>
        <taxon>Agaricales incertae sedis</taxon>
        <taxon>Dendrothele</taxon>
    </lineage>
</organism>
<keyword evidence="4" id="KW-1185">Reference proteome</keyword>
<keyword evidence="1" id="KW-0175">Coiled coil</keyword>
<sequence length="386" mass="43196">MPGRPQLAVGGFNNTKRLGDSSGSPPSKVRLQWVSEDLRVRMLEDQVKELQKTIIDLEKHGDDSRKRFEIEVNDAYRKLDKEFNQQLEEAKRVQFATSLAELRNQMDGAIRDEIEGRVNEDITTARARLVQEMTIARAELVKETAEEKKKIRDDAELIRRLLWIDKEEAENTVQRLKSELEGMRHSSEPTVDLPLLKISELQVKLKEANDEISKLKSTNKSLERRLEKRPAGHTAGTTALLEVTAEKFLQDFLGKLQQVSQELVDSSLSRFVQDLYDRNPSLLQANSGLQNDPSHGVTYISDPSSTASTEIETEDQMGFLNRLQSSPTLGLDTASFQASVSSFALSGPGSQESEQGGSTSSVQGGLEVPSKKDVRELVDSWMKAVL</sequence>
<feature type="compositionally biased region" description="Polar residues" evidence="2">
    <location>
        <begin position="12"/>
        <end position="25"/>
    </location>
</feature>
<feature type="region of interest" description="Disordered" evidence="2">
    <location>
        <begin position="345"/>
        <end position="369"/>
    </location>
</feature>
<name>A0A4S8LFI6_DENBC</name>
<feature type="compositionally biased region" description="Low complexity" evidence="2">
    <location>
        <begin position="346"/>
        <end position="365"/>
    </location>
</feature>